<proteinExistence type="predicted"/>
<gene>
    <name evidence="1" type="ORF">AXG93_4225s1500</name>
</gene>
<dbReference type="Proteomes" id="UP000077202">
    <property type="component" value="Unassembled WGS sequence"/>
</dbReference>
<dbReference type="EMBL" id="LVLJ01000057">
    <property type="protein sequence ID" value="OAE35845.1"/>
    <property type="molecule type" value="Genomic_DNA"/>
</dbReference>
<organism evidence="1 2">
    <name type="scientific">Marchantia polymorpha subsp. ruderalis</name>
    <dbReference type="NCBI Taxonomy" id="1480154"/>
    <lineage>
        <taxon>Eukaryota</taxon>
        <taxon>Viridiplantae</taxon>
        <taxon>Streptophyta</taxon>
        <taxon>Embryophyta</taxon>
        <taxon>Marchantiophyta</taxon>
        <taxon>Marchantiopsida</taxon>
        <taxon>Marchantiidae</taxon>
        <taxon>Marchantiales</taxon>
        <taxon>Marchantiaceae</taxon>
        <taxon>Marchantia</taxon>
    </lineage>
</organism>
<name>A0A176WTJ8_MARPO</name>
<comment type="caution">
    <text evidence="1">The sequence shown here is derived from an EMBL/GenBank/DDBJ whole genome shotgun (WGS) entry which is preliminary data.</text>
</comment>
<evidence type="ECO:0000313" key="2">
    <source>
        <dbReference type="Proteomes" id="UP000077202"/>
    </source>
</evidence>
<reference evidence="1" key="1">
    <citation type="submission" date="2016-03" db="EMBL/GenBank/DDBJ databases">
        <title>Mechanisms controlling the formation of the plant cell surface in tip-growing cells are functionally conserved among land plants.</title>
        <authorList>
            <person name="Honkanen S."/>
            <person name="Jones V.A."/>
            <person name="Morieri G."/>
            <person name="Champion C."/>
            <person name="Hetherington A.J."/>
            <person name="Kelly S."/>
            <person name="Saint-Marcoux D."/>
            <person name="Proust H."/>
            <person name="Prescott H."/>
            <person name="Dolan L."/>
        </authorList>
    </citation>
    <scope>NUCLEOTIDE SEQUENCE [LARGE SCALE GENOMIC DNA]</scope>
    <source>
        <tissue evidence="1">Whole gametophyte</tissue>
    </source>
</reference>
<evidence type="ECO:0000313" key="1">
    <source>
        <dbReference type="EMBL" id="OAE35845.1"/>
    </source>
</evidence>
<accession>A0A176WTJ8</accession>
<sequence>MGVEYISFNHGQEQSFNWHPAVEPHGFVLPLQVVDVERNDMLASSETDAQPYKAVTSGCAILISYVTSSSRLNYDGLARENGS</sequence>
<dbReference type="AlphaFoldDB" id="A0A176WTJ8"/>
<protein>
    <submittedName>
        <fullName evidence="1">Uncharacterized protein</fullName>
    </submittedName>
</protein>
<keyword evidence="2" id="KW-1185">Reference proteome</keyword>